<dbReference type="InterPro" id="IPR052159">
    <property type="entry name" value="Competence_DNA_uptake"/>
</dbReference>
<keyword evidence="5 6" id="KW-0472">Membrane</keyword>
<evidence type="ECO:0000256" key="1">
    <source>
        <dbReference type="ARBA" id="ARBA00004651"/>
    </source>
</evidence>
<feature type="transmembrane region" description="Helical" evidence="6">
    <location>
        <begin position="46"/>
        <end position="66"/>
    </location>
</feature>
<dbReference type="Pfam" id="PF03772">
    <property type="entry name" value="Competence"/>
    <property type="match status" value="1"/>
</dbReference>
<organism evidence="8 9">
    <name type="scientific">Alloalcanivorax marinus</name>
    <dbReference type="NCBI Taxonomy" id="1177169"/>
    <lineage>
        <taxon>Bacteria</taxon>
        <taxon>Pseudomonadati</taxon>
        <taxon>Pseudomonadota</taxon>
        <taxon>Gammaproteobacteria</taxon>
        <taxon>Oceanospirillales</taxon>
        <taxon>Alcanivoracaceae</taxon>
        <taxon>Alloalcanivorax</taxon>
    </lineage>
</organism>
<evidence type="ECO:0000256" key="3">
    <source>
        <dbReference type="ARBA" id="ARBA00022692"/>
    </source>
</evidence>
<keyword evidence="3 6" id="KW-0812">Transmembrane</keyword>
<dbReference type="SUPFAM" id="SSF56281">
    <property type="entry name" value="Metallo-hydrolase/oxidoreductase"/>
    <property type="match status" value="1"/>
</dbReference>
<evidence type="ECO:0000256" key="5">
    <source>
        <dbReference type="ARBA" id="ARBA00023136"/>
    </source>
</evidence>
<evidence type="ECO:0000313" key="8">
    <source>
        <dbReference type="EMBL" id="MCC4309318.1"/>
    </source>
</evidence>
<dbReference type="Proteomes" id="UP001108027">
    <property type="component" value="Unassembled WGS sequence"/>
</dbReference>
<dbReference type="GO" id="GO:0005886">
    <property type="term" value="C:plasma membrane"/>
    <property type="evidence" value="ECO:0007669"/>
    <property type="project" value="UniProtKB-SubCell"/>
</dbReference>
<dbReference type="SMART" id="SM00849">
    <property type="entry name" value="Lactamase_B"/>
    <property type="match status" value="1"/>
</dbReference>
<evidence type="ECO:0000313" key="9">
    <source>
        <dbReference type="Proteomes" id="UP001108027"/>
    </source>
</evidence>
<accession>A0A9Q3YS69</accession>
<comment type="subcellular location">
    <subcellularLocation>
        <location evidence="1">Cell membrane</location>
        <topology evidence="1">Multi-pass membrane protein</topology>
    </subcellularLocation>
</comment>
<feature type="transmembrane region" description="Helical" evidence="6">
    <location>
        <begin position="352"/>
        <end position="370"/>
    </location>
</feature>
<keyword evidence="4 6" id="KW-1133">Transmembrane helix</keyword>
<feature type="domain" description="Metallo-beta-lactamase" evidence="7">
    <location>
        <begin position="516"/>
        <end position="692"/>
    </location>
</feature>
<feature type="transmembrane region" description="Helical" evidence="6">
    <location>
        <begin position="456"/>
        <end position="476"/>
    </location>
</feature>
<dbReference type="Gene3D" id="3.60.15.10">
    <property type="entry name" value="Ribonuclease Z/Hydroxyacylglutathione hydrolase-like"/>
    <property type="match status" value="2"/>
</dbReference>
<dbReference type="PANTHER" id="PTHR30619:SF1">
    <property type="entry name" value="RECOMBINATION PROTEIN 2"/>
    <property type="match status" value="1"/>
</dbReference>
<reference evidence="8" key="1">
    <citation type="submission" date="2021-10" db="EMBL/GenBank/DDBJ databases">
        <title>The diversity and Nitrogen Metabolism of Culturable Nitrate-Utilizing Bacteria Within the Oxygen Minimum Zone of the Changjiang (Yangtze River)Estuary.</title>
        <authorList>
            <person name="Zhang D."/>
            <person name="Zheng J."/>
            <person name="Liu S."/>
            <person name="He W."/>
        </authorList>
    </citation>
    <scope>NUCLEOTIDE SEQUENCE</scope>
    <source>
        <strain evidence="8">FXH-223</strain>
    </source>
</reference>
<evidence type="ECO:0000256" key="2">
    <source>
        <dbReference type="ARBA" id="ARBA00022475"/>
    </source>
</evidence>
<dbReference type="Pfam" id="PF00753">
    <property type="entry name" value="Lactamase_B"/>
    <property type="match status" value="1"/>
</dbReference>
<dbReference type="InterPro" id="IPR036866">
    <property type="entry name" value="RibonucZ/Hydroxyglut_hydro"/>
</dbReference>
<gene>
    <name evidence="8" type="ORF">LL252_12130</name>
</gene>
<dbReference type="Pfam" id="PF13567">
    <property type="entry name" value="DUF4131"/>
    <property type="match status" value="1"/>
</dbReference>
<feature type="transmembrane region" description="Helical" evidence="6">
    <location>
        <begin position="237"/>
        <end position="265"/>
    </location>
</feature>
<dbReference type="RefSeq" id="WP_228234183.1">
    <property type="nucleotide sequence ID" value="NZ_JAJGNA010000014.1"/>
</dbReference>
<feature type="transmembrane region" description="Helical" evidence="6">
    <location>
        <begin position="285"/>
        <end position="308"/>
    </location>
</feature>
<evidence type="ECO:0000256" key="4">
    <source>
        <dbReference type="ARBA" id="ARBA00022989"/>
    </source>
</evidence>
<proteinExistence type="predicted"/>
<dbReference type="NCBIfam" id="TIGR00360">
    <property type="entry name" value="ComEC_N-term"/>
    <property type="match status" value="1"/>
</dbReference>
<dbReference type="InterPro" id="IPR025405">
    <property type="entry name" value="DUF4131"/>
</dbReference>
<evidence type="ECO:0000256" key="6">
    <source>
        <dbReference type="SAM" id="Phobius"/>
    </source>
</evidence>
<dbReference type="AlphaFoldDB" id="A0A9Q3YS69"/>
<dbReference type="InterPro" id="IPR001279">
    <property type="entry name" value="Metallo-B-lactamas"/>
</dbReference>
<name>A0A9Q3YS69_9GAMM</name>
<dbReference type="InterPro" id="IPR035681">
    <property type="entry name" value="ComA-like_MBL"/>
</dbReference>
<comment type="caution">
    <text evidence="8">The sequence shown here is derived from an EMBL/GenBank/DDBJ whole genome shotgun (WGS) entry which is preliminary data.</text>
</comment>
<sequence>MRYLLPAAALVAAVWSGASWPLWLPLLVLAAGRAGAGSRREPPRSGRWACTILATALAGGLGLLALEQGLAARLPASLNGETLAVRARVVDLVERQRRVRYDEPVNWQRLTLEVRLLEGRGRWPGRHRVRVSAWGPLPALGAGDRFEARVRLYFPHGWHNQTGPDTARRDLAERIDAVGVLAAVDGPVHADGGPHAFRERLADRLRARLAASPLGAAVVPALVTGDRRGLERPLKDLFRATGTAHLLAISGLHLTLVTGLLWWLGRGVLAPPLQWLWPASRRLTLAQLAWAPALVGALGYAALAGFSLPTRRALIMVAVLALCRLRRRWPAPFEGLALALLAVLLVDPLAALSTGLWLSFGAVAAILGLLEGGGRLPVMVALPLPMAVAGAALFGTWAWWSPLANLLLVPLFSALVVPAALLGALLDWTPALDAAATGVELAVALMEVMARWPAPGLPMASGMAALAVGGALLLGLSPAWPWPRRLLPLCLLPWWWPAATAPGPGQVDLIMFEVGQGQALALRTARHLVLYDLGPGWQGGSATGSVLVPWLRRHRLTPDLTLVSHGDGDHAGGLADLPDPGRLLSGEPDRVPGAEWCRAGQHWRFDGVDFRVLWPDRRPWTGNDASCVLRVDAGGASVLLTGDITTAVEYRLLGTVAPVTVLQLGHHGSASSSADAWVRSLQPRWALASVGYANRFGHPDAALVRRLEAAGVTVLRTDRAGMIVFRMGGPDNAALITKWRRDHERPWHRPARGQVW</sequence>
<feature type="transmembrane region" description="Helical" evidence="6">
    <location>
        <begin position="382"/>
        <end position="400"/>
    </location>
</feature>
<protein>
    <submittedName>
        <fullName evidence="8">ComEC/Rec2 family competence protein</fullName>
    </submittedName>
</protein>
<dbReference type="EMBL" id="JAJGNA010000014">
    <property type="protein sequence ID" value="MCC4309318.1"/>
    <property type="molecule type" value="Genomic_DNA"/>
</dbReference>
<dbReference type="InterPro" id="IPR004477">
    <property type="entry name" value="ComEC_N"/>
</dbReference>
<feature type="transmembrane region" description="Helical" evidence="6">
    <location>
        <begin position="329"/>
        <end position="346"/>
    </location>
</feature>
<feature type="transmembrane region" description="Helical" evidence="6">
    <location>
        <begin position="406"/>
        <end position="425"/>
    </location>
</feature>
<dbReference type="PANTHER" id="PTHR30619">
    <property type="entry name" value="DNA INTERNALIZATION/COMPETENCE PROTEIN COMEC/REC2"/>
    <property type="match status" value="1"/>
</dbReference>
<evidence type="ECO:0000259" key="7">
    <source>
        <dbReference type="SMART" id="SM00849"/>
    </source>
</evidence>
<keyword evidence="2" id="KW-1003">Cell membrane</keyword>
<keyword evidence="9" id="KW-1185">Reference proteome</keyword>
<dbReference type="CDD" id="cd07731">
    <property type="entry name" value="ComA-like_MBL-fold"/>
    <property type="match status" value="1"/>
</dbReference>